<organism evidence="1 2">
    <name type="scientific">Antrodiella citrinella</name>
    <dbReference type="NCBI Taxonomy" id="2447956"/>
    <lineage>
        <taxon>Eukaryota</taxon>
        <taxon>Fungi</taxon>
        <taxon>Dikarya</taxon>
        <taxon>Basidiomycota</taxon>
        <taxon>Agaricomycotina</taxon>
        <taxon>Agaricomycetes</taxon>
        <taxon>Polyporales</taxon>
        <taxon>Steccherinaceae</taxon>
        <taxon>Antrodiella</taxon>
    </lineage>
</organism>
<gene>
    <name evidence="1" type="ORF">EUX98_g8849</name>
</gene>
<reference evidence="1 2" key="1">
    <citation type="submission" date="2019-02" db="EMBL/GenBank/DDBJ databases">
        <title>Genome sequencing of the rare red list fungi Antrodiella citrinella (Flaviporus citrinellus).</title>
        <authorList>
            <person name="Buettner E."/>
            <person name="Kellner H."/>
        </authorList>
    </citation>
    <scope>NUCLEOTIDE SEQUENCE [LARGE SCALE GENOMIC DNA]</scope>
    <source>
        <strain evidence="1 2">DSM 108506</strain>
    </source>
</reference>
<dbReference type="OrthoDB" id="3068113at2759"/>
<proteinExistence type="predicted"/>
<evidence type="ECO:0000313" key="1">
    <source>
        <dbReference type="EMBL" id="THH19064.1"/>
    </source>
</evidence>
<evidence type="ECO:0000313" key="2">
    <source>
        <dbReference type="Proteomes" id="UP000308730"/>
    </source>
</evidence>
<keyword evidence="2" id="KW-1185">Reference proteome</keyword>
<comment type="caution">
    <text evidence="1">The sequence shown here is derived from an EMBL/GenBank/DDBJ whole genome shotgun (WGS) entry which is preliminary data.</text>
</comment>
<dbReference type="EMBL" id="SGPM01000559">
    <property type="protein sequence ID" value="THH19064.1"/>
    <property type="molecule type" value="Genomic_DNA"/>
</dbReference>
<accession>A0A4S4M1Z6</accession>
<dbReference type="Proteomes" id="UP000308730">
    <property type="component" value="Unassembled WGS sequence"/>
</dbReference>
<dbReference type="AlphaFoldDB" id="A0A4S4M1Z6"/>
<protein>
    <submittedName>
        <fullName evidence="1">Uncharacterized protein</fullName>
    </submittedName>
</protein>
<sequence>MDSFTTIQMSEDTVTDIVSSNLPYDEDTPERPGIYCVIA</sequence>
<name>A0A4S4M1Z6_9APHY</name>